<dbReference type="Proteomes" id="UP001153365">
    <property type="component" value="Unassembled WGS sequence"/>
</dbReference>
<organism evidence="2 3">
    <name type="scientific">Phakopsora pachyrhizi</name>
    <name type="common">Asian soybean rust disease fungus</name>
    <dbReference type="NCBI Taxonomy" id="170000"/>
    <lineage>
        <taxon>Eukaryota</taxon>
        <taxon>Fungi</taxon>
        <taxon>Dikarya</taxon>
        <taxon>Basidiomycota</taxon>
        <taxon>Pucciniomycotina</taxon>
        <taxon>Pucciniomycetes</taxon>
        <taxon>Pucciniales</taxon>
        <taxon>Phakopsoraceae</taxon>
        <taxon>Phakopsora</taxon>
    </lineage>
</organism>
<feature type="compositionally biased region" description="Polar residues" evidence="1">
    <location>
        <begin position="22"/>
        <end position="34"/>
    </location>
</feature>
<protein>
    <submittedName>
        <fullName evidence="2">Uncharacterized protein</fullName>
    </submittedName>
</protein>
<evidence type="ECO:0000313" key="3">
    <source>
        <dbReference type="Proteomes" id="UP001153365"/>
    </source>
</evidence>
<sequence>MPPDWIFTNVKNPPDIGPPPSTHSNSPPDGTNGFTEVHQYKTPYEHAYGYEHPIPEADCDVEEDVNKILPRAQIRHVVGPKLTTSYKEKQTGRDG</sequence>
<feature type="region of interest" description="Disordered" evidence="1">
    <location>
        <begin position="1"/>
        <end position="36"/>
    </location>
</feature>
<accession>A0AAV0BE86</accession>
<reference evidence="2" key="1">
    <citation type="submission" date="2022-06" db="EMBL/GenBank/DDBJ databases">
        <authorList>
            <consortium name="SYNGENTA / RWTH Aachen University"/>
        </authorList>
    </citation>
    <scope>NUCLEOTIDE SEQUENCE</scope>
</reference>
<gene>
    <name evidence="2" type="ORF">PPACK8108_LOCUS17303</name>
</gene>
<keyword evidence="3" id="KW-1185">Reference proteome</keyword>
<dbReference type="EMBL" id="CALTRL010004830">
    <property type="protein sequence ID" value="CAH7683663.1"/>
    <property type="molecule type" value="Genomic_DNA"/>
</dbReference>
<dbReference type="AlphaFoldDB" id="A0AAV0BE86"/>
<evidence type="ECO:0000313" key="2">
    <source>
        <dbReference type="EMBL" id="CAH7683663.1"/>
    </source>
</evidence>
<proteinExistence type="predicted"/>
<name>A0AAV0BE86_PHAPC</name>
<evidence type="ECO:0000256" key="1">
    <source>
        <dbReference type="SAM" id="MobiDB-lite"/>
    </source>
</evidence>
<comment type="caution">
    <text evidence="2">The sequence shown here is derived from an EMBL/GenBank/DDBJ whole genome shotgun (WGS) entry which is preliminary data.</text>
</comment>